<protein>
    <submittedName>
        <fullName evidence="1">Uncharacterized protein</fullName>
    </submittedName>
</protein>
<sequence>MNCHTTLGMHNSLIQQNFLFINLIHQCLSSYGVFGAWACTG</sequence>
<evidence type="ECO:0000313" key="1">
    <source>
        <dbReference type="EMBL" id="MBX44311.1"/>
    </source>
</evidence>
<reference evidence="1" key="1">
    <citation type="submission" date="2018-02" db="EMBL/GenBank/DDBJ databases">
        <title>Rhizophora mucronata_Transcriptome.</title>
        <authorList>
            <person name="Meera S.P."/>
            <person name="Sreeshan A."/>
            <person name="Augustine A."/>
        </authorList>
    </citation>
    <scope>NUCLEOTIDE SEQUENCE</scope>
    <source>
        <tissue evidence="1">Leaf</tissue>
    </source>
</reference>
<dbReference type="AlphaFoldDB" id="A0A2P2NPD8"/>
<proteinExistence type="predicted"/>
<organism evidence="1">
    <name type="scientific">Rhizophora mucronata</name>
    <name type="common">Asiatic mangrove</name>
    <dbReference type="NCBI Taxonomy" id="61149"/>
    <lineage>
        <taxon>Eukaryota</taxon>
        <taxon>Viridiplantae</taxon>
        <taxon>Streptophyta</taxon>
        <taxon>Embryophyta</taxon>
        <taxon>Tracheophyta</taxon>
        <taxon>Spermatophyta</taxon>
        <taxon>Magnoliopsida</taxon>
        <taxon>eudicotyledons</taxon>
        <taxon>Gunneridae</taxon>
        <taxon>Pentapetalae</taxon>
        <taxon>rosids</taxon>
        <taxon>fabids</taxon>
        <taxon>Malpighiales</taxon>
        <taxon>Rhizophoraceae</taxon>
        <taxon>Rhizophora</taxon>
    </lineage>
</organism>
<dbReference type="EMBL" id="GGEC01063827">
    <property type="protein sequence ID" value="MBX44311.1"/>
    <property type="molecule type" value="Transcribed_RNA"/>
</dbReference>
<accession>A0A2P2NPD8</accession>
<name>A0A2P2NPD8_RHIMU</name>